<reference evidence="3 4" key="1">
    <citation type="submission" date="2016-12" db="EMBL/GenBank/DDBJ databases">
        <title>The draft genome sequence of Actinophytocola xinjiangensis.</title>
        <authorList>
            <person name="Wang W."/>
            <person name="Yuan L."/>
        </authorList>
    </citation>
    <scope>NUCLEOTIDE SEQUENCE [LARGE SCALE GENOMIC DNA]</scope>
    <source>
        <strain evidence="3 4">CGMCC 4.4663</strain>
    </source>
</reference>
<feature type="transmembrane region" description="Helical" evidence="2">
    <location>
        <begin position="37"/>
        <end position="57"/>
    </location>
</feature>
<dbReference type="Proteomes" id="UP000185696">
    <property type="component" value="Unassembled WGS sequence"/>
</dbReference>
<keyword evidence="2" id="KW-0812">Transmembrane</keyword>
<evidence type="ECO:0000256" key="1">
    <source>
        <dbReference type="SAM" id="MobiDB-lite"/>
    </source>
</evidence>
<name>A0A7Z1AWI7_9PSEU</name>
<gene>
    <name evidence="3" type="ORF">BLA60_29490</name>
</gene>
<dbReference type="RefSeq" id="WP_075136292.1">
    <property type="nucleotide sequence ID" value="NZ_MSIF01000018.1"/>
</dbReference>
<protein>
    <submittedName>
        <fullName evidence="3">Uncharacterized protein</fullName>
    </submittedName>
</protein>
<organism evidence="3 4">
    <name type="scientific">Actinophytocola xinjiangensis</name>
    <dbReference type="NCBI Taxonomy" id="485602"/>
    <lineage>
        <taxon>Bacteria</taxon>
        <taxon>Bacillati</taxon>
        <taxon>Actinomycetota</taxon>
        <taxon>Actinomycetes</taxon>
        <taxon>Pseudonocardiales</taxon>
        <taxon>Pseudonocardiaceae</taxon>
    </lineage>
</organism>
<keyword evidence="2" id="KW-1133">Transmembrane helix</keyword>
<evidence type="ECO:0000256" key="2">
    <source>
        <dbReference type="SAM" id="Phobius"/>
    </source>
</evidence>
<proteinExistence type="predicted"/>
<feature type="region of interest" description="Disordered" evidence="1">
    <location>
        <begin position="62"/>
        <end position="86"/>
    </location>
</feature>
<comment type="caution">
    <text evidence="3">The sequence shown here is derived from an EMBL/GenBank/DDBJ whole genome shotgun (WGS) entry which is preliminary data.</text>
</comment>
<keyword evidence="2" id="KW-0472">Membrane</keyword>
<sequence length="86" mass="8678">MKMLLATLGWALTVAGLGLFIAAVVDGVDKTENGPVVGPAATFVLAGAVFVLASLFAGHRPPVPTTAPMPPRHPGPPGPPFPGQSR</sequence>
<keyword evidence="4" id="KW-1185">Reference proteome</keyword>
<dbReference type="AlphaFoldDB" id="A0A7Z1AWI7"/>
<accession>A0A7Z1AWI7</accession>
<dbReference type="EMBL" id="MSIF01000018">
    <property type="protein sequence ID" value="OLF06991.1"/>
    <property type="molecule type" value="Genomic_DNA"/>
</dbReference>
<evidence type="ECO:0000313" key="3">
    <source>
        <dbReference type="EMBL" id="OLF06991.1"/>
    </source>
</evidence>
<evidence type="ECO:0000313" key="4">
    <source>
        <dbReference type="Proteomes" id="UP000185696"/>
    </source>
</evidence>